<name>A0A2P2Q839_RHIMU</name>
<evidence type="ECO:0000313" key="1">
    <source>
        <dbReference type="EMBL" id="MBX63140.1"/>
    </source>
</evidence>
<sequence length="49" mass="5219">MSCYLHVTTGSLAQMNRAPKGIFCCTSCHIDLATSLSVPQSNHIGSCSF</sequence>
<protein>
    <submittedName>
        <fullName evidence="1">Uncharacterized protein</fullName>
    </submittedName>
</protein>
<reference evidence="1" key="1">
    <citation type="submission" date="2018-02" db="EMBL/GenBank/DDBJ databases">
        <title>Rhizophora mucronata_Transcriptome.</title>
        <authorList>
            <person name="Meera S.P."/>
            <person name="Sreeshan A."/>
            <person name="Augustine A."/>
        </authorList>
    </citation>
    <scope>NUCLEOTIDE SEQUENCE</scope>
    <source>
        <tissue evidence="1">Leaf</tissue>
    </source>
</reference>
<dbReference type="EMBL" id="GGEC01082656">
    <property type="protein sequence ID" value="MBX63140.1"/>
    <property type="molecule type" value="Transcribed_RNA"/>
</dbReference>
<accession>A0A2P2Q839</accession>
<proteinExistence type="predicted"/>
<dbReference type="AlphaFoldDB" id="A0A2P2Q839"/>
<organism evidence="1">
    <name type="scientific">Rhizophora mucronata</name>
    <name type="common">Asiatic mangrove</name>
    <dbReference type="NCBI Taxonomy" id="61149"/>
    <lineage>
        <taxon>Eukaryota</taxon>
        <taxon>Viridiplantae</taxon>
        <taxon>Streptophyta</taxon>
        <taxon>Embryophyta</taxon>
        <taxon>Tracheophyta</taxon>
        <taxon>Spermatophyta</taxon>
        <taxon>Magnoliopsida</taxon>
        <taxon>eudicotyledons</taxon>
        <taxon>Gunneridae</taxon>
        <taxon>Pentapetalae</taxon>
        <taxon>rosids</taxon>
        <taxon>fabids</taxon>
        <taxon>Malpighiales</taxon>
        <taxon>Rhizophoraceae</taxon>
        <taxon>Rhizophora</taxon>
    </lineage>
</organism>